<feature type="region of interest" description="Disordered" evidence="1">
    <location>
        <begin position="34"/>
        <end position="56"/>
    </location>
</feature>
<evidence type="ECO:0000256" key="1">
    <source>
        <dbReference type="SAM" id="MobiDB-lite"/>
    </source>
</evidence>
<evidence type="ECO:0000313" key="3">
    <source>
        <dbReference type="Proteomes" id="UP000077242"/>
    </source>
</evidence>
<name>A0AAP7FI11_9PSED</name>
<comment type="caution">
    <text evidence="2">The sequence shown here is derived from an EMBL/GenBank/DDBJ whole genome shotgun (WGS) entry which is preliminary data.</text>
</comment>
<sequence>MARDNTYYLDEALYISAQAPTAAELRLIGGGGGGPGAGGWGLSDGPPRGTSPTKQDVARVISTRRVLTEEYQIVEKDRKLVPRDDSMASLEASEEPL</sequence>
<protein>
    <submittedName>
        <fullName evidence="2">Uncharacterized protein</fullName>
    </submittedName>
</protein>
<proteinExistence type="predicted"/>
<evidence type="ECO:0000313" key="2">
    <source>
        <dbReference type="EMBL" id="OAH44191.1"/>
    </source>
</evidence>
<dbReference type="Proteomes" id="UP000077242">
    <property type="component" value="Unassembled WGS sequence"/>
</dbReference>
<dbReference type="AlphaFoldDB" id="A0AAP7FI11"/>
<reference evidence="3" key="1">
    <citation type="submission" date="2016-02" db="EMBL/GenBank/DDBJ databases">
        <title>Dietzia cinnamea strain CD11_5 genome sequencing and assembly.</title>
        <authorList>
            <person name="Kaur G."/>
            <person name="Nair G.R."/>
            <person name="Mayilraj S."/>
        </authorList>
    </citation>
    <scope>NUCLEOTIDE SEQUENCE [LARGE SCALE GENOMIC DNA]</scope>
    <source>
        <strain evidence="3">CD10_2</strain>
    </source>
</reference>
<gene>
    <name evidence="2" type="ORF">AYJ70_11465</name>
</gene>
<accession>A0AAP7FI11</accession>
<organism evidence="2 3">
    <name type="scientific">Pseudomonas monteilii</name>
    <dbReference type="NCBI Taxonomy" id="76759"/>
    <lineage>
        <taxon>Bacteria</taxon>
        <taxon>Pseudomonadati</taxon>
        <taxon>Pseudomonadota</taxon>
        <taxon>Gammaproteobacteria</taxon>
        <taxon>Pseudomonadales</taxon>
        <taxon>Pseudomonadaceae</taxon>
        <taxon>Pseudomonas</taxon>
    </lineage>
</organism>
<dbReference type="EMBL" id="LSTU01000067">
    <property type="protein sequence ID" value="OAH44191.1"/>
    <property type="molecule type" value="Genomic_DNA"/>
</dbReference>